<evidence type="ECO:0000313" key="4">
    <source>
        <dbReference type="EMBL" id="NBJ25441.1"/>
    </source>
</evidence>
<keyword evidence="5" id="KW-1185">Reference proteome</keyword>
<dbReference type="Gene3D" id="3.40.630.30">
    <property type="match status" value="1"/>
</dbReference>
<evidence type="ECO:0000256" key="2">
    <source>
        <dbReference type="ARBA" id="ARBA00023315"/>
    </source>
</evidence>
<proteinExistence type="predicted"/>
<dbReference type="InterPro" id="IPR016181">
    <property type="entry name" value="Acyl_CoA_acyltransferase"/>
</dbReference>
<dbReference type="RefSeq" id="WP_161722833.1">
    <property type="nucleotide sequence ID" value="NZ_JAAAXI010000005.1"/>
</dbReference>
<reference evidence="4 5" key="1">
    <citation type="submission" date="2020-01" db="EMBL/GenBank/DDBJ databases">
        <title>Microvirga sp. nov., an arsenate reduction bacterium isolated from Tibet hotspring sediments.</title>
        <authorList>
            <person name="Yuan C.-G."/>
        </authorList>
    </citation>
    <scope>NUCLEOTIDE SEQUENCE [LARGE SCALE GENOMIC DNA]</scope>
    <source>
        <strain evidence="4 5">SYSU G3D203</strain>
    </source>
</reference>
<gene>
    <name evidence="4" type="ORF">GR303_13855</name>
</gene>
<keyword evidence="2" id="KW-0012">Acyltransferase</keyword>
<dbReference type="PANTHER" id="PTHR43877">
    <property type="entry name" value="AMINOALKYLPHOSPHONATE N-ACETYLTRANSFERASE-RELATED-RELATED"/>
    <property type="match status" value="1"/>
</dbReference>
<name>A0ABW9YYI1_9HYPH</name>
<organism evidence="4 5">
    <name type="scientific">Microvirga arsenatis</name>
    <dbReference type="NCBI Taxonomy" id="2692265"/>
    <lineage>
        <taxon>Bacteria</taxon>
        <taxon>Pseudomonadati</taxon>
        <taxon>Pseudomonadota</taxon>
        <taxon>Alphaproteobacteria</taxon>
        <taxon>Hyphomicrobiales</taxon>
        <taxon>Methylobacteriaceae</taxon>
        <taxon>Microvirga</taxon>
    </lineage>
</organism>
<comment type="caution">
    <text evidence="4">The sequence shown here is derived from an EMBL/GenBank/DDBJ whole genome shotgun (WGS) entry which is preliminary data.</text>
</comment>
<evidence type="ECO:0000256" key="1">
    <source>
        <dbReference type="ARBA" id="ARBA00022679"/>
    </source>
</evidence>
<dbReference type="CDD" id="cd04301">
    <property type="entry name" value="NAT_SF"/>
    <property type="match status" value="1"/>
</dbReference>
<dbReference type="PANTHER" id="PTHR43877:SF2">
    <property type="entry name" value="AMINOALKYLPHOSPHONATE N-ACETYLTRANSFERASE-RELATED"/>
    <property type="match status" value="1"/>
</dbReference>
<feature type="domain" description="N-acetyltransferase" evidence="3">
    <location>
        <begin position="5"/>
        <end position="149"/>
    </location>
</feature>
<dbReference type="PROSITE" id="PS51186">
    <property type="entry name" value="GNAT"/>
    <property type="match status" value="1"/>
</dbReference>
<evidence type="ECO:0000313" key="5">
    <source>
        <dbReference type="Proteomes" id="UP000818323"/>
    </source>
</evidence>
<accession>A0ABW9YYI1</accession>
<dbReference type="EMBL" id="JAAAXJ010000006">
    <property type="protein sequence ID" value="NBJ25441.1"/>
    <property type="molecule type" value="Genomic_DNA"/>
</dbReference>
<dbReference type="Proteomes" id="UP000818323">
    <property type="component" value="Unassembled WGS sequence"/>
</dbReference>
<dbReference type="SUPFAM" id="SSF55729">
    <property type="entry name" value="Acyl-CoA N-acyltransferases (Nat)"/>
    <property type="match status" value="1"/>
</dbReference>
<dbReference type="Pfam" id="PF13508">
    <property type="entry name" value="Acetyltransf_7"/>
    <property type="match status" value="1"/>
</dbReference>
<sequence>MANLEPITITTEEDPSGILAVEVECKLLEALRQNVPPSDGKPLTLIARNLQADMIGGLVGSTSYGWLLVKMLWVAEGLRGQGLGARLMAEAEIIAQSRGCHGAWLDTSSARAERFYIRLGYEPFGALTNGPGEQPQGHRRAFLAKRLIEVLPADPGSSP</sequence>
<dbReference type="InterPro" id="IPR000182">
    <property type="entry name" value="GNAT_dom"/>
</dbReference>
<dbReference type="InterPro" id="IPR050832">
    <property type="entry name" value="Bact_Acetyltransf"/>
</dbReference>
<protein>
    <submittedName>
        <fullName evidence="4">GNAT family N-acetyltransferase</fullName>
    </submittedName>
</protein>
<evidence type="ECO:0000259" key="3">
    <source>
        <dbReference type="PROSITE" id="PS51186"/>
    </source>
</evidence>
<keyword evidence="1" id="KW-0808">Transferase</keyword>